<proteinExistence type="predicted"/>
<evidence type="ECO:0000313" key="2">
    <source>
        <dbReference type="Proteomes" id="UP000030341"/>
    </source>
</evidence>
<dbReference type="Proteomes" id="UP000030341">
    <property type="component" value="Chromosome 1"/>
</dbReference>
<dbReference type="EMBL" id="CP009888">
    <property type="protein sequence ID" value="AIY66116.1"/>
    <property type="molecule type" value="Genomic_DNA"/>
</dbReference>
<accession>A0A0A7EJA6</accession>
<evidence type="ECO:0000313" key="1">
    <source>
        <dbReference type="EMBL" id="AIY66116.1"/>
    </source>
</evidence>
<dbReference type="RefSeq" id="WP_038642630.1">
    <property type="nucleotide sequence ID" value="NZ_CP009888.1"/>
</dbReference>
<keyword evidence="2" id="KW-1185">Reference proteome</keyword>
<dbReference type="HOGENOM" id="CLU_203978_0_0_6"/>
<name>A0A0A7EJA6_9GAMM</name>
<dbReference type="STRING" id="1348114.OM33_14110"/>
<dbReference type="KEGG" id="pseo:OM33_14110"/>
<protein>
    <submittedName>
        <fullName evidence="1">Uncharacterized protein</fullName>
    </submittedName>
</protein>
<organism evidence="1 2">
    <name type="scientific">Pseudoalteromonas piratica</name>
    <dbReference type="NCBI Taxonomy" id="1348114"/>
    <lineage>
        <taxon>Bacteria</taxon>
        <taxon>Pseudomonadati</taxon>
        <taxon>Pseudomonadota</taxon>
        <taxon>Gammaproteobacteria</taxon>
        <taxon>Alteromonadales</taxon>
        <taxon>Pseudoalteromonadaceae</taxon>
        <taxon>Pseudoalteromonas</taxon>
    </lineage>
</organism>
<dbReference type="AlphaFoldDB" id="A0A0A7EJA6"/>
<dbReference type="OrthoDB" id="9013357at2"/>
<gene>
    <name evidence="1" type="ORF">OM33_14110</name>
</gene>
<reference evidence="1 2" key="1">
    <citation type="submission" date="2014-11" db="EMBL/GenBank/DDBJ databases">
        <title>Complete Genome Sequence of Pseudoalteromonas sp. Strain OCN003 Isolated from Kaneohe Bay, Oahu, Hawaii.</title>
        <authorList>
            <person name="Beurmann S."/>
            <person name="Videau P."/>
            <person name="Ushijima B."/>
            <person name="Smith A.M."/>
            <person name="Aeby G.S."/>
            <person name="Callahan S.M."/>
            <person name="Belcaid M."/>
        </authorList>
    </citation>
    <scope>NUCLEOTIDE SEQUENCE [LARGE SCALE GENOMIC DNA]</scope>
    <source>
        <strain evidence="1 2">OCN003</strain>
    </source>
</reference>
<dbReference type="eggNOG" id="ENOG502ZJUG">
    <property type="taxonomic scope" value="Bacteria"/>
</dbReference>
<sequence>MATTMYFEETLKDQGDKNSMDVEIGCSSFYRDSSIYINVDDKLVIMDPEQAKRFVQAVVSAGQYYGFIE</sequence>